<accession>A0A094YLR4</accession>
<dbReference type="InterPro" id="IPR036812">
    <property type="entry name" value="NAD(P)_OxRdtase_dom_sf"/>
</dbReference>
<dbReference type="EMBL" id="JOKM01000071">
    <property type="protein sequence ID" value="KGB23000.1"/>
    <property type="molecule type" value="Genomic_DNA"/>
</dbReference>
<gene>
    <name evidence="3" type="ORF">AtDm6_1869</name>
</gene>
<evidence type="ECO:0000259" key="2">
    <source>
        <dbReference type="Pfam" id="PF00248"/>
    </source>
</evidence>
<feature type="domain" description="NADP-dependent oxidoreductase" evidence="2">
    <location>
        <begin position="15"/>
        <end position="339"/>
    </location>
</feature>
<name>A0A094YLR4_9PROT</name>
<dbReference type="Pfam" id="PF00248">
    <property type="entry name" value="Aldo_ket_red"/>
    <property type="match status" value="1"/>
</dbReference>
<dbReference type="Proteomes" id="UP000029448">
    <property type="component" value="Unassembled WGS sequence"/>
</dbReference>
<proteinExistence type="predicted"/>
<dbReference type="InterPro" id="IPR020471">
    <property type="entry name" value="AKR"/>
</dbReference>
<evidence type="ECO:0000313" key="3">
    <source>
        <dbReference type="EMBL" id="KGB23000.1"/>
    </source>
</evidence>
<reference evidence="3 4" key="1">
    <citation type="submission" date="2014-06" db="EMBL/GenBank/DDBJ databases">
        <title>Functional and comparative genomic analyses of the Drosophila gut microbiota identify candidate symbiosis factors.</title>
        <authorList>
            <person name="Newell P.D."/>
            <person name="Chaston J.M."/>
            <person name="Douglas A.E."/>
        </authorList>
    </citation>
    <scope>NUCLEOTIDE SEQUENCE [LARGE SCALE GENOMIC DNA]</scope>
    <source>
        <strain evidence="3 4">DmCS_006</strain>
    </source>
</reference>
<organism evidence="3 4">
    <name type="scientific">Acetobacter tropicalis</name>
    <dbReference type="NCBI Taxonomy" id="104102"/>
    <lineage>
        <taxon>Bacteria</taxon>
        <taxon>Pseudomonadati</taxon>
        <taxon>Pseudomonadota</taxon>
        <taxon>Alphaproteobacteria</taxon>
        <taxon>Acetobacterales</taxon>
        <taxon>Acetobacteraceae</taxon>
        <taxon>Acetobacter</taxon>
    </lineage>
</organism>
<dbReference type="GeneID" id="89477948"/>
<dbReference type="AlphaFoldDB" id="A0A094YLR4"/>
<keyword evidence="1" id="KW-0560">Oxidoreductase</keyword>
<dbReference type="PANTHER" id="PTHR43364:SF4">
    <property type="entry name" value="NAD(P)-LINKED OXIDOREDUCTASE SUPERFAMILY PROTEIN"/>
    <property type="match status" value="1"/>
</dbReference>
<dbReference type="InterPro" id="IPR023210">
    <property type="entry name" value="NADP_OxRdtase_dom"/>
</dbReference>
<keyword evidence="4" id="KW-1185">Reference proteome</keyword>
<dbReference type="STRING" id="104102.AtDm6_1869"/>
<dbReference type="InterPro" id="IPR050523">
    <property type="entry name" value="AKR_Detox_Biosynth"/>
</dbReference>
<evidence type="ECO:0000313" key="4">
    <source>
        <dbReference type="Proteomes" id="UP000029448"/>
    </source>
</evidence>
<dbReference type="PATRIC" id="fig|104102.7.peg.1850"/>
<dbReference type="Gene3D" id="3.20.20.100">
    <property type="entry name" value="NADP-dependent oxidoreductase domain"/>
    <property type="match status" value="1"/>
</dbReference>
<dbReference type="SUPFAM" id="SSF51430">
    <property type="entry name" value="NAD(P)-linked oxidoreductase"/>
    <property type="match status" value="1"/>
</dbReference>
<dbReference type="RefSeq" id="WP_035380162.1">
    <property type="nucleotide sequence ID" value="NZ_JACAOJ010000001.1"/>
</dbReference>
<dbReference type="PRINTS" id="PR00069">
    <property type="entry name" value="ALDKETRDTASE"/>
</dbReference>
<protein>
    <submittedName>
        <fullName evidence="3">Putative oxidoreductase</fullName>
    </submittedName>
</protein>
<dbReference type="CDD" id="cd19094">
    <property type="entry name" value="AKR_Tas-like"/>
    <property type="match status" value="1"/>
</dbReference>
<evidence type="ECO:0000256" key="1">
    <source>
        <dbReference type="ARBA" id="ARBA00023002"/>
    </source>
</evidence>
<sequence length="348" mass="38096">MKQRELGRTGIMVSELCLGTMTFGQQNTEAEGHAQLDMALAHDINFIDTAELYSIPPRAETQGSTETIIGSWLKARGNRDKIILASKAVGRGTQPWFRPGGEETRLTPRQIRYALERSLRRLNTDYLDLYQLHWPDRKIGLFGEGGTTFTSLADADEVPIEETLGVLGDLVTEGKIRHVGVSNETAWGVSEYLACSRTGAPRIASIQNAYNLINRTFEIGLAEMALRERVSLLAYSPLAQGYLTGKYLNGARPAGARTTLFDRGQRYQKPGVDVAIEAYLALAREEGLDPVQLAVAFVTSRPFVTSNIIGATSTQQLATILGSVEVTITPELEAKINAIHQVHSNPAP</sequence>
<dbReference type="PANTHER" id="PTHR43364">
    <property type="entry name" value="NADH-SPECIFIC METHYLGLYOXAL REDUCTASE-RELATED"/>
    <property type="match status" value="1"/>
</dbReference>
<comment type="caution">
    <text evidence="3">The sequence shown here is derived from an EMBL/GenBank/DDBJ whole genome shotgun (WGS) entry which is preliminary data.</text>
</comment>
<dbReference type="GO" id="GO:0016491">
    <property type="term" value="F:oxidoreductase activity"/>
    <property type="evidence" value="ECO:0007669"/>
    <property type="project" value="UniProtKB-KW"/>
</dbReference>